<organism evidence="3">
    <name type="scientific">Haptolina ericina</name>
    <dbReference type="NCBI Taxonomy" id="156174"/>
    <lineage>
        <taxon>Eukaryota</taxon>
        <taxon>Haptista</taxon>
        <taxon>Haptophyta</taxon>
        <taxon>Prymnesiophyceae</taxon>
        <taxon>Prymnesiales</taxon>
        <taxon>Prymnesiaceae</taxon>
        <taxon>Haptolina</taxon>
    </lineage>
</organism>
<dbReference type="Pfam" id="PF05348">
    <property type="entry name" value="UMP1"/>
    <property type="match status" value="1"/>
</dbReference>
<reference evidence="3" key="1">
    <citation type="submission" date="2021-01" db="EMBL/GenBank/DDBJ databases">
        <authorList>
            <person name="Corre E."/>
            <person name="Pelletier E."/>
            <person name="Niang G."/>
            <person name="Scheremetjew M."/>
            <person name="Finn R."/>
            <person name="Kale V."/>
            <person name="Holt S."/>
            <person name="Cochrane G."/>
            <person name="Meng A."/>
            <person name="Brown T."/>
            <person name="Cohen L."/>
        </authorList>
    </citation>
    <scope>NUCLEOTIDE SEQUENCE</scope>
    <source>
        <strain evidence="3">CCMP281</strain>
    </source>
</reference>
<evidence type="ECO:0000313" key="3">
    <source>
        <dbReference type="EMBL" id="CAE0110378.1"/>
    </source>
</evidence>
<dbReference type="PANTHER" id="PTHR12828">
    <property type="entry name" value="PROTEASOME MATURATION PROTEIN UMP1"/>
    <property type="match status" value="1"/>
</dbReference>
<comment type="similarity">
    <text evidence="2">Belongs to the POMP/UMP1 family.</text>
</comment>
<dbReference type="EMBL" id="HBHX01019828">
    <property type="protein sequence ID" value="CAE0110378.1"/>
    <property type="molecule type" value="Transcribed_RNA"/>
</dbReference>
<gene>
    <name evidence="3" type="ORF">HERI1096_LOCUS11038</name>
</gene>
<name>A0A7S3ANM1_9EUKA</name>
<dbReference type="PANTHER" id="PTHR12828:SF3">
    <property type="entry name" value="PROTEASOME MATURATION PROTEIN"/>
    <property type="match status" value="1"/>
</dbReference>
<keyword evidence="1" id="KW-0143">Chaperone</keyword>
<accession>A0A7S3ANM1</accession>
<sequence>MDESLRGVSQRVYSQPIAHPVEDIQTNWLRNQLETKHFMMGQIYGKHLPMQIRMELDILSQVKRLPGLPSSNIGLETILGRDETIDFEDYLGDPSMSEEAVDMRAVMEKRLGLEPRHSILGQQLNPRRDTQLPRDGVAQVKDIC</sequence>
<dbReference type="GO" id="GO:0043248">
    <property type="term" value="P:proteasome assembly"/>
    <property type="evidence" value="ECO:0007669"/>
    <property type="project" value="InterPro"/>
</dbReference>
<dbReference type="GO" id="GO:0005737">
    <property type="term" value="C:cytoplasm"/>
    <property type="evidence" value="ECO:0007669"/>
    <property type="project" value="TreeGrafter"/>
</dbReference>
<dbReference type="InterPro" id="IPR008012">
    <property type="entry name" value="Ump1"/>
</dbReference>
<proteinExistence type="inferred from homology"/>
<evidence type="ECO:0000256" key="1">
    <source>
        <dbReference type="ARBA" id="ARBA00023186"/>
    </source>
</evidence>
<dbReference type="AlphaFoldDB" id="A0A7S3ANM1"/>
<evidence type="ECO:0008006" key="4">
    <source>
        <dbReference type="Google" id="ProtNLM"/>
    </source>
</evidence>
<protein>
    <recommendedName>
        <fullName evidence="4">Proteasome maturation factor UMP1</fullName>
    </recommendedName>
</protein>
<evidence type="ECO:0000256" key="2">
    <source>
        <dbReference type="ARBA" id="ARBA00043974"/>
    </source>
</evidence>
<dbReference type="GO" id="GO:0005634">
    <property type="term" value="C:nucleus"/>
    <property type="evidence" value="ECO:0007669"/>
    <property type="project" value="TreeGrafter"/>
</dbReference>